<feature type="compositionally biased region" description="Polar residues" evidence="2">
    <location>
        <begin position="759"/>
        <end position="770"/>
    </location>
</feature>
<dbReference type="OrthoDB" id="127924at2759"/>
<comment type="similarity">
    <text evidence="1">Belongs to the CFAP97 family.</text>
</comment>
<dbReference type="InterPro" id="IPR038791">
    <property type="entry name" value="Cfap97/Hemingway"/>
</dbReference>
<feature type="compositionally biased region" description="Polar residues" evidence="2">
    <location>
        <begin position="34"/>
        <end position="50"/>
    </location>
</feature>
<organism evidence="3">
    <name type="scientific">Aphanomyces invadans</name>
    <dbReference type="NCBI Taxonomy" id="157072"/>
    <lineage>
        <taxon>Eukaryota</taxon>
        <taxon>Sar</taxon>
        <taxon>Stramenopiles</taxon>
        <taxon>Oomycota</taxon>
        <taxon>Saprolegniomycetes</taxon>
        <taxon>Saprolegniales</taxon>
        <taxon>Verrucalvaceae</taxon>
        <taxon>Aphanomyces</taxon>
    </lineage>
</organism>
<feature type="region of interest" description="Disordered" evidence="2">
    <location>
        <begin position="206"/>
        <end position="239"/>
    </location>
</feature>
<feature type="compositionally biased region" description="Polar residues" evidence="2">
    <location>
        <begin position="792"/>
        <end position="810"/>
    </location>
</feature>
<gene>
    <name evidence="3" type="ORF">H310_06998</name>
</gene>
<evidence type="ECO:0000256" key="1">
    <source>
        <dbReference type="ARBA" id="ARBA00008315"/>
    </source>
</evidence>
<feature type="region of interest" description="Disordered" evidence="2">
    <location>
        <begin position="85"/>
        <end position="107"/>
    </location>
</feature>
<sequence>MDRARKAQPHANEAVWAREVSRQLEGHVARINHAQPSIDTSVPKTATHAPTASKKYQLREERLDAIEIENRRLLDRIASIALSTSKDSVDAHPPPTVKKSLHEGQRKREQQKIWHENQALLKRLQSAKSTMKRVGDAKTAKWKMKFVKSNEHKLSAQDNLDLESAHCADHAPKTTNPRHKKGKPSNKVFIDHKNTQPHLIRSVKLPQLHSSNDHTDNNTANMPISSRQQLPESHCHTGDDVNHARIADEKFALPSLVPATPPQDMPTKSARATWTPLCPMPSSRPPTATYSGVDECDLPLPLISPDQKEDWIEIIATSATMGFSRENTSLDCTLRRPTVESPQPAAPETAPSPIPRHDHDVDQGCREIAQVQPLETENVDREGTTEALLHEAVDHPHDIPAGGHVFIHDRPIKRTSTPCSGTKSSNESVGAAAVPTPRVELDNAGNPDAPSCRAIDDQQGNSGGRKERRTETGFLKQSDSLTAGVVESPGNDMQEFFPRAVASPGEYVAIDQSSADPTSRMSQFRDTQVPAPDDGDQYADEFEPGTGTSLESGGCPDEGVQSVESNDHGEDVHSTAVLLVKCATNQACKKSIEASTPPCLDELDALTLTSPTVDLSTCIDEGDPELPTIKHVHAVASTDLGPNEDAYNNEVDDGATADGSAVATFKISVSVDGVEGSVAAQVDHSTMHDSLHEIAVSLACGDADDATEKAKLHPSNSQSGQSNDETPARTTLNVSNANPSMDTHAILSEDAPRQRVTADGTSAMPSSDLSTRVPGNFSSQGEFNGSAPPERVSNSMDVSRQQANNDTESNLFKGLEHGTSNSYDDCTTSKENTPRAGENEDAPRNKSLPPPRLMDPSRGLIVNGDPRFVTSYEDAPPTTDHYFAADAFETESPTRTSPRPPSRRFHDEADHDYHDEFDDEVDPSNEPSSNHDATSATTIAPSSPKHDYYDDDDFDNN</sequence>
<dbReference type="GeneID" id="20084048"/>
<feature type="compositionally biased region" description="Polar residues" evidence="2">
    <location>
        <begin position="818"/>
        <end position="831"/>
    </location>
</feature>
<accession>A0A024U2B2</accession>
<dbReference type="PANTHER" id="PTHR23035">
    <property type="entry name" value="CILIA- AND FLAGELLA-ASSOCIATED PROTEIN 97-RELATED"/>
    <property type="match status" value="1"/>
</dbReference>
<feature type="region of interest" description="Disordered" evidence="2">
    <location>
        <begin position="415"/>
        <end position="473"/>
    </location>
</feature>
<feature type="compositionally biased region" description="Polar residues" evidence="2">
    <location>
        <begin position="217"/>
        <end position="231"/>
    </location>
</feature>
<feature type="region of interest" description="Disordered" evidence="2">
    <location>
        <begin position="31"/>
        <end position="54"/>
    </location>
</feature>
<feature type="compositionally biased region" description="Polar residues" evidence="2">
    <location>
        <begin position="714"/>
        <end position="741"/>
    </location>
</feature>
<feature type="compositionally biased region" description="Acidic residues" evidence="2">
    <location>
        <begin position="533"/>
        <end position="543"/>
    </location>
</feature>
<dbReference type="Pfam" id="PF13879">
    <property type="entry name" value="Hmw_CFAP97"/>
    <property type="match status" value="1"/>
</dbReference>
<reference evidence="3" key="1">
    <citation type="submission" date="2013-12" db="EMBL/GenBank/DDBJ databases">
        <title>The Genome Sequence of Aphanomyces invadans NJM9701.</title>
        <authorList>
            <consortium name="The Broad Institute Genomics Platform"/>
            <person name="Russ C."/>
            <person name="Tyler B."/>
            <person name="van West P."/>
            <person name="Dieguez-Uribeondo J."/>
            <person name="Young S.K."/>
            <person name="Zeng Q."/>
            <person name="Gargeya S."/>
            <person name="Fitzgerald M."/>
            <person name="Abouelleil A."/>
            <person name="Alvarado L."/>
            <person name="Chapman S.B."/>
            <person name="Gainer-Dewar J."/>
            <person name="Goldberg J."/>
            <person name="Griggs A."/>
            <person name="Gujja S."/>
            <person name="Hansen M."/>
            <person name="Howarth C."/>
            <person name="Imamovic A."/>
            <person name="Ireland A."/>
            <person name="Larimer J."/>
            <person name="McCowan C."/>
            <person name="Murphy C."/>
            <person name="Pearson M."/>
            <person name="Poon T.W."/>
            <person name="Priest M."/>
            <person name="Roberts A."/>
            <person name="Saif S."/>
            <person name="Shea T."/>
            <person name="Sykes S."/>
            <person name="Wortman J."/>
            <person name="Nusbaum C."/>
            <person name="Birren B."/>
        </authorList>
    </citation>
    <scope>NUCLEOTIDE SEQUENCE [LARGE SCALE GENOMIC DNA]</scope>
    <source>
        <strain evidence="3">NJM9701</strain>
    </source>
</reference>
<feature type="region of interest" description="Disordered" evidence="2">
    <location>
        <begin position="706"/>
        <end position="957"/>
    </location>
</feature>
<dbReference type="VEuPathDB" id="FungiDB:H310_06998"/>
<feature type="region of interest" description="Disordered" evidence="2">
    <location>
        <begin position="256"/>
        <end position="289"/>
    </location>
</feature>
<dbReference type="EMBL" id="KI913964">
    <property type="protein sequence ID" value="ETW00350.1"/>
    <property type="molecule type" value="Genomic_DNA"/>
</dbReference>
<feature type="region of interest" description="Disordered" evidence="2">
    <location>
        <begin position="336"/>
        <end position="356"/>
    </location>
</feature>
<feature type="compositionally biased region" description="Polar residues" evidence="2">
    <location>
        <begin position="415"/>
        <end position="428"/>
    </location>
</feature>
<feature type="region of interest" description="Disordered" evidence="2">
    <location>
        <begin position="512"/>
        <end position="569"/>
    </location>
</feature>
<feature type="compositionally biased region" description="Polar residues" evidence="2">
    <location>
        <begin position="512"/>
        <end position="526"/>
    </location>
</feature>
<dbReference type="RefSeq" id="XP_008870485.1">
    <property type="nucleotide sequence ID" value="XM_008872263.1"/>
</dbReference>
<evidence type="ECO:0000313" key="3">
    <source>
        <dbReference type="EMBL" id="ETW00350.1"/>
    </source>
</evidence>
<protein>
    <submittedName>
        <fullName evidence="3">Uncharacterized protein</fullName>
    </submittedName>
</protein>
<feature type="compositionally biased region" description="Polar residues" evidence="2">
    <location>
        <begin position="925"/>
        <end position="941"/>
    </location>
</feature>
<dbReference type="PANTHER" id="PTHR23035:SF2">
    <property type="entry name" value="KIAA1430 HOMOLOGUE"/>
    <property type="match status" value="1"/>
</dbReference>
<feature type="compositionally biased region" description="Basic and acidic residues" evidence="2">
    <location>
        <begin position="904"/>
        <end position="914"/>
    </location>
</feature>
<evidence type="ECO:0000256" key="2">
    <source>
        <dbReference type="SAM" id="MobiDB-lite"/>
    </source>
</evidence>
<dbReference type="AlphaFoldDB" id="A0A024U2B2"/>
<name>A0A024U2B2_9STRA</name>
<dbReference type="STRING" id="157072.A0A024U2B2"/>
<dbReference type="InterPro" id="IPR029488">
    <property type="entry name" value="Hmw/CFAP97"/>
</dbReference>
<proteinExistence type="inferred from homology"/>